<dbReference type="Proteomes" id="UP000193409">
    <property type="component" value="Unassembled WGS sequence"/>
</dbReference>
<evidence type="ECO:0008006" key="4">
    <source>
        <dbReference type="Google" id="ProtNLM"/>
    </source>
</evidence>
<gene>
    <name evidence="2" type="ORF">PSA7680_00140</name>
</gene>
<accession>A0A1Y5R899</accession>
<feature type="transmembrane region" description="Helical" evidence="1">
    <location>
        <begin position="66"/>
        <end position="88"/>
    </location>
</feature>
<protein>
    <recommendedName>
        <fullName evidence="4">Integral membrane protein</fullName>
    </recommendedName>
</protein>
<keyword evidence="3" id="KW-1185">Reference proteome</keyword>
<evidence type="ECO:0000313" key="3">
    <source>
        <dbReference type="Proteomes" id="UP000193409"/>
    </source>
</evidence>
<keyword evidence="1" id="KW-0812">Transmembrane</keyword>
<feature type="transmembrane region" description="Helical" evidence="1">
    <location>
        <begin position="164"/>
        <end position="189"/>
    </location>
</feature>
<name>A0A1Y5R899_9RHOB</name>
<proteinExistence type="predicted"/>
<dbReference type="InterPro" id="IPR018692">
    <property type="entry name" value="DUF2189"/>
</dbReference>
<sequence length="260" mass="28679">MQHAAVPEQASDIPDFKRVTPAMIREALARGWADFRKAPAFGLFFGSFYTLGGLLMWWITTATGQSYWLGLAAFGFPLIGPFAAVGLYEVSRRLESGAALNWGEILGVVFNQRNRQIPSICVTIIMIFLFWFFIAHMIFALFLGKMTLVNVSSSYDLYLTTEGLSMLLFGSAVGAVFAFVTFALVVFGLPMLLERELDVITAMVTSFGQVTANPVLMIGWGIVISALLFVGMFPWFLGLLVVLPLLGHASWHLYRLATAP</sequence>
<feature type="transmembrane region" description="Helical" evidence="1">
    <location>
        <begin position="40"/>
        <end position="60"/>
    </location>
</feature>
<keyword evidence="1" id="KW-0472">Membrane</keyword>
<feature type="transmembrane region" description="Helical" evidence="1">
    <location>
        <begin position="210"/>
        <end position="229"/>
    </location>
</feature>
<feature type="transmembrane region" description="Helical" evidence="1">
    <location>
        <begin position="120"/>
        <end position="144"/>
    </location>
</feature>
<dbReference type="OrthoDB" id="9809543at2"/>
<keyword evidence="1" id="KW-1133">Transmembrane helix</keyword>
<evidence type="ECO:0000313" key="2">
    <source>
        <dbReference type="EMBL" id="SLN11438.1"/>
    </source>
</evidence>
<dbReference type="EMBL" id="FWFQ01000001">
    <property type="protein sequence ID" value="SLN11438.1"/>
    <property type="molecule type" value="Genomic_DNA"/>
</dbReference>
<reference evidence="2 3" key="1">
    <citation type="submission" date="2017-03" db="EMBL/GenBank/DDBJ databases">
        <authorList>
            <person name="Afonso C.L."/>
            <person name="Miller P.J."/>
            <person name="Scott M.A."/>
            <person name="Spackman E."/>
            <person name="Goraichik I."/>
            <person name="Dimitrov K.M."/>
            <person name="Suarez D.L."/>
            <person name="Swayne D.E."/>
        </authorList>
    </citation>
    <scope>NUCLEOTIDE SEQUENCE [LARGE SCALE GENOMIC DNA]</scope>
    <source>
        <strain evidence="2 3">CECT 7680</strain>
    </source>
</reference>
<organism evidence="2 3">
    <name type="scientific">Pseudoruegeria aquimaris</name>
    <dbReference type="NCBI Taxonomy" id="393663"/>
    <lineage>
        <taxon>Bacteria</taxon>
        <taxon>Pseudomonadati</taxon>
        <taxon>Pseudomonadota</taxon>
        <taxon>Alphaproteobacteria</taxon>
        <taxon>Rhodobacterales</taxon>
        <taxon>Roseobacteraceae</taxon>
        <taxon>Pseudoruegeria</taxon>
    </lineage>
</organism>
<feature type="transmembrane region" description="Helical" evidence="1">
    <location>
        <begin position="235"/>
        <end position="254"/>
    </location>
</feature>
<evidence type="ECO:0000256" key="1">
    <source>
        <dbReference type="SAM" id="Phobius"/>
    </source>
</evidence>
<dbReference type="Pfam" id="PF09955">
    <property type="entry name" value="DUF2189"/>
    <property type="match status" value="1"/>
</dbReference>
<dbReference type="RefSeq" id="WP_085866738.1">
    <property type="nucleotide sequence ID" value="NZ_FWFQ01000001.1"/>
</dbReference>
<dbReference type="AlphaFoldDB" id="A0A1Y5R899"/>